<reference evidence="2" key="1">
    <citation type="submission" date="2016-10" db="EMBL/GenBank/DDBJ databases">
        <authorList>
            <person name="Varghese N."/>
            <person name="Submissions S."/>
        </authorList>
    </citation>
    <scope>NUCLEOTIDE SEQUENCE [LARGE SCALE GENOMIC DNA]</scope>
    <source>
        <strain evidence="2">DSM 10146</strain>
    </source>
</reference>
<accession>A0A1G7HRV8</accession>
<dbReference type="AlphaFoldDB" id="A0A1G7HRV8"/>
<proteinExistence type="predicted"/>
<dbReference type="EMBL" id="FNAV01000011">
    <property type="protein sequence ID" value="SDF03024.1"/>
    <property type="molecule type" value="Genomic_DNA"/>
</dbReference>
<name>A0A1G7HRV8_9RHOB</name>
<protein>
    <submittedName>
        <fullName evidence="1">Uncharacterized protein</fullName>
    </submittedName>
</protein>
<sequence>MVTHGGESIERGFAQWSAVKIVLGFFNPGIKSERLIAKIQDA</sequence>
<gene>
    <name evidence="1" type="ORF">SAMN04488105_111122</name>
</gene>
<dbReference type="Proteomes" id="UP000198994">
    <property type="component" value="Unassembled WGS sequence"/>
</dbReference>
<organism evidence="1 2">
    <name type="scientific">Salipiger thiooxidans</name>
    <dbReference type="NCBI Taxonomy" id="282683"/>
    <lineage>
        <taxon>Bacteria</taxon>
        <taxon>Pseudomonadati</taxon>
        <taxon>Pseudomonadota</taxon>
        <taxon>Alphaproteobacteria</taxon>
        <taxon>Rhodobacterales</taxon>
        <taxon>Roseobacteraceae</taxon>
        <taxon>Salipiger</taxon>
    </lineage>
</organism>
<evidence type="ECO:0000313" key="1">
    <source>
        <dbReference type="EMBL" id="SDF03024.1"/>
    </source>
</evidence>
<evidence type="ECO:0000313" key="2">
    <source>
        <dbReference type="Proteomes" id="UP000198994"/>
    </source>
</evidence>
<keyword evidence="2" id="KW-1185">Reference proteome</keyword>